<evidence type="ECO:0000313" key="3">
    <source>
        <dbReference type="Proteomes" id="UP000321933"/>
    </source>
</evidence>
<dbReference type="AlphaFoldDB" id="A0A5C8ZNJ5"/>
<comment type="caution">
    <text evidence="2">The sequence shown here is derived from an EMBL/GenBank/DDBJ whole genome shotgun (WGS) entry which is preliminary data.</text>
</comment>
<proteinExistence type="predicted"/>
<dbReference type="OrthoDB" id="5730448at2"/>
<evidence type="ECO:0000313" key="2">
    <source>
        <dbReference type="EMBL" id="TXS89322.1"/>
    </source>
</evidence>
<organism evidence="2 3">
    <name type="scientific">Parahaliea aestuarii</name>
    <dbReference type="NCBI Taxonomy" id="1852021"/>
    <lineage>
        <taxon>Bacteria</taxon>
        <taxon>Pseudomonadati</taxon>
        <taxon>Pseudomonadota</taxon>
        <taxon>Gammaproteobacteria</taxon>
        <taxon>Cellvibrionales</taxon>
        <taxon>Halieaceae</taxon>
        <taxon>Parahaliea</taxon>
    </lineage>
</organism>
<keyword evidence="3" id="KW-1185">Reference proteome</keyword>
<feature type="chain" id="PRO_5022689403" evidence="1">
    <location>
        <begin position="23"/>
        <end position="216"/>
    </location>
</feature>
<dbReference type="Proteomes" id="UP000321933">
    <property type="component" value="Unassembled WGS sequence"/>
</dbReference>
<keyword evidence="1" id="KW-0732">Signal</keyword>
<dbReference type="EMBL" id="VRYZ01000009">
    <property type="protein sequence ID" value="TXS89322.1"/>
    <property type="molecule type" value="Genomic_DNA"/>
</dbReference>
<dbReference type="RefSeq" id="WP_148065684.1">
    <property type="nucleotide sequence ID" value="NZ_VRYZ01000009.1"/>
</dbReference>
<accession>A0A5C8ZNJ5</accession>
<evidence type="ECO:0000256" key="1">
    <source>
        <dbReference type="SAM" id="SignalP"/>
    </source>
</evidence>
<gene>
    <name evidence="2" type="ORF">FVW59_17545</name>
</gene>
<reference evidence="2 3" key="1">
    <citation type="submission" date="2019-08" db="EMBL/GenBank/DDBJ databases">
        <title>Parahaliea maris sp. nov., isolated from the surface seawater.</title>
        <authorList>
            <person name="Liu Y."/>
        </authorList>
    </citation>
    <scope>NUCLEOTIDE SEQUENCE [LARGE SCALE GENOMIC DNA]</scope>
    <source>
        <strain evidence="2 3">S2-26</strain>
    </source>
</reference>
<feature type="signal peptide" evidence="1">
    <location>
        <begin position="1"/>
        <end position="22"/>
    </location>
</feature>
<protein>
    <submittedName>
        <fullName evidence="2">Uncharacterized protein</fullName>
    </submittedName>
</protein>
<sequence>MRRLKPLSLCCCALLCAGYVSGANADFFSRLKDVVEDTAKRTTEAIIVQKTQEIIRDMIIGYTSVQTKTPEEVNRDYEKETGSRPVNTTVSAYRTEILPGDAVSPGTKVKVKSYIEVVEGSSGKPVVLEERLTIWDNEDNTIALKAMTKEAGERGGGFTGEFSFTLPDGLPQGVYPVSSDLMLNGELVGDKRHSLQLVFLAGETPQLLALAPVAGR</sequence>
<name>A0A5C8ZNJ5_9GAMM</name>